<name>A0A2A6CTX3_PRIPA</name>
<gene>
    <name evidence="1" type="primary">WBGene00095177</name>
</gene>
<dbReference type="EnsemblMetazoa" id="PPA05623.1">
    <property type="protein sequence ID" value="PPA05623.1"/>
    <property type="gene ID" value="WBGene00095177"/>
</dbReference>
<evidence type="ECO:0000313" key="1">
    <source>
        <dbReference type="EnsemblMetazoa" id="PPA05623.1"/>
    </source>
</evidence>
<accession>A0A8R1U6C4</accession>
<dbReference type="AlphaFoldDB" id="A0A2A6CTX3"/>
<organism evidence="1 2">
    <name type="scientific">Pristionchus pacificus</name>
    <name type="common">Parasitic nematode worm</name>
    <dbReference type="NCBI Taxonomy" id="54126"/>
    <lineage>
        <taxon>Eukaryota</taxon>
        <taxon>Metazoa</taxon>
        <taxon>Ecdysozoa</taxon>
        <taxon>Nematoda</taxon>
        <taxon>Chromadorea</taxon>
        <taxon>Rhabditida</taxon>
        <taxon>Rhabditina</taxon>
        <taxon>Diplogasteromorpha</taxon>
        <taxon>Diplogasteroidea</taxon>
        <taxon>Neodiplogasteridae</taxon>
        <taxon>Pristionchus</taxon>
    </lineage>
</organism>
<keyword evidence="2" id="KW-1185">Reference proteome</keyword>
<dbReference type="InterPro" id="IPR038286">
    <property type="entry name" value="IPK_sf"/>
</dbReference>
<proteinExistence type="predicted"/>
<accession>A0A2A6CTX3</accession>
<reference evidence="1" key="2">
    <citation type="submission" date="2022-06" db="UniProtKB">
        <authorList>
            <consortium name="EnsemblMetazoa"/>
        </authorList>
    </citation>
    <scope>IDENTIFICATION</scope>
    <source>
        <strain evidence="1">PS312</strain>
    </source>
</reference>
<protein>
    <submittedName>
        <fullName evidence="1">Uncharacterized protein</fullName>
    </submittedName>
</protein>
<evidence type="ECO:0000313" key="2">
    <source>
        <dbReference type="Proteomes" id="UP000005239"/>
    </source>
</evidence>
<dbReference type="Proteomes" id="UP000005239">
    <property type="component" value="Unassembled WGS sequence"/>
</dbReference>
<dbReference type="SUPFAM" id="SSF56104">
    <property type="entry name" value="SAICAR synthase-like"/>
    <property type="match status" value="1"/>
</dbReference>
<dbReference type="Gene3D" id="3.30.470.160">
    <property type="entry name" value="Inositol polyphosphate kinase"/>
    <property type="match status" value="1"/>
</dbReference>
<sequence length="275" mass="31770">MGPWKCFRALCLCHSHPPKSDDDNELLTLGDKNRSKVVMRFPDQYHVLKISDENELFFYKFIPWELRKFVPQACAIITPERDTPRLLPFACLGSIDKRGHHDEFDYERRNGAMPNTGKTLLVMRDIKADMVSPQWVDFELGIDNMNCFRLSGMSLNTFKRRIMKSELREMSISQIKNMLETVLHDYLDIIDLIIEEMDKVIEALCRVSGISFQGTSIYIAFDAASLPSSHFRVAVKLMSFGEVKLSSEGSLYVLNGMITLREILRSIRKNKFDLM</sequence>
<reference evidence="2" key="1">
    <citation type="journal article" date="2008" name="Nat. Genet.">
        <title>The Pristionchus pacificus genome provides a unique perspective on nematode lifestyle and parasitism.</title>
        <authorList>
            <person name="Dieterich C."/>
            <person name="Clifton S.W."/>
            <person name="Schuster L.N."/>
            <person name="Chinwalla A."/>
            <person name="Delehaunty K."/>
            <person name="Dinkelacker I."/>
            <person name="Fulton L."/>
            <person name="Fulton R."/>
            <person name="Godfrey J."/>
            <person name="Minx P."/>
            <person name="Mitreva M."/>
            <person name="Roeseler W."/>
            <person name="Tian H."/>
            <person name="Witte H."/>
            <person name="Yang S.P."/>
            <person name="Wilson R.K."/>
            <person name="Sommer R.J."/>
        </authorList>
    </citation>
    <scope>NUCLEOTIDE SEQUENCE [LARGE SCALE GENOMIC DNA]</scope>
    <source>
        <strain evidence="2">PS312</strain>
    </source>
</reference>